<accession>A0A9W7ZL04</accession>
<feature type="region of interest" description="Disordered" evidence="4">
    <location>
        <begin position="430"/>
        <end position="472"/>
    </location>
</feature>
<dbReference type="PROSITE" id="PS51987">
    <property type="entry name" value="GS_CATALYTIC"/>
    <property type="match status" value="1"/>
</dbReference>
<dbReference type="Gene3D" id="3.30.590.10">
    <property type="entry name" value="Glutamine synthetase/guanido kinase, catalytic domain"/>
    <property type="match status" value="1"/>
</dbReference>
<reference evidence="6" key="1">
    <citation type="submission" date="2022-07" db="EMBL/GenBank/DDBJ databases">
        <title>Phylogenomic reconstructions and comparative analyses of Kickxellomycotina fungi.</title>
        <authorList>
            <person name="Reynolds N.K."/>
            <person name="Stajich J.E."/>
            <person name="Barry K."/>
            <person name="Grigoriev I.V."/>
            <person name="Crous P."/>
            <person name="Smith M.E."/>
        </authorList>
    </citation>
    <scope>NUCLEOTIDE SEQUENCE</scope>
    <source>
        <strain evidence="6">RSA 861</strain>
    </source>
</reference>
<dbReference type="PANTHER" id="PTHR43785">
    <property type="entry name" value="GAMMA-GLUTAMYLPUTRESCINE SYNTHETASE"/>
    <property type="match status" value="1"/>
</dbReference>
<dbReference type="SMART" id="SM01230">
    <property type="entry name" value="Gln-synt_C"/>
    <property type="match status" value="1"/>
</dbReference>
<keyword evidence="7" id="KW-1185">Reference proteome</keyword>
<protein>
    <recommendedName>
        <fullName evidence="5">GS catalytic domain-containing protein</fullName>
    </recommendedName>
</protein>
<dbReference type="Pfam" id="PF00120">
    <property type="entry name" value="Gln-synt_C"/>
    <property type="match status" value="2"/>
</dbReference>
<dbReference type="PANTHER" id="PTHR43785:SF12">
    <property type="entry name" value="TYPE-1 GLUTAMINE SYNTHETASE 2"/>
    <property type="match status" value="1"/>
</dbReference>
<evidence type="ECO:0000256" key="1">
    <source>
        <dbReference type="ARBA" id="ARBA00022598"/>
    </source>
</evidence>
<dbReference type="EMBL" id="JANBPT010001009">
    <property type="protein sequence ID" value="KAJ1910759.1"/>
    <property type="molecule type" value="Genomic_DNA"/>
</dbReference>
<comment type="caution">
    <text evidence="6">The sequence shown here is derived from an EMBL/GenBank/DDBJ whole genome shotgun (WGS) entry which is preliminary data.</text>
</comment>
<evidence type="ECO:0000313" key="6">
    <source>
        <dbReference type="EMBL" id="KAJ1910759.1"/>
    </source>
</evidence>
<proteinExistence type="inferred from homology"/>
<dbReference type="InterPro" id="IPR008146">
    <property type="entry name" value="Gln_synth_cat_dom"/>
</dbReference>
<evidence type="ECO:0000259" key="5">
    <source>
        <dbReference type="PROSITE" id="PS51987"/>
    </source>
</evidence>
<dbReference type="OrthoDB" id="77835at2759"/>
<comment type="similarity">
    <text evidence="2 3">Belongs to the glutamine synthetase family.</text>
</comment>
<dbReference type="SUPFAM" id="SSF55931">
    <property type="entry name" value="Glutamine synthetase/guanido kinase"/>
    <property type="match status" value="1"/>
</dbReference>
<dbReference type="GO" id="GO:0004356">
    <property type="term" value="F:glutamine synthetase activity"/>
    <property type="evidence" value="ECO:0007669"/>
    <property type="project" value="InterPro"/>
</dbReference>
<evidence type="ECO:0000313" key="7">
    <source>
        <dbReference type="Proteomes" id="UP001150569"/>
    </source>
</evidence>
<evidence type="ECO:0000256" key="2">
    <source>
        <dbReference type="PROSITE-ProRule" id="PRU01331"/>
    </source>
</evidence>
<dbReference type="InterPro" id="IPR014746">
    <property type="entry name" value="Gln_synth/guanido_kin_cat_dom"/>
</dbReference>
<sequence length="530" mass="58156">MLNDTHKSSTPHGKLENPTKPTCDLAGRCRLTVEELIEELKDDKRITVGLVDVDGQIRIKNVLVSRVKSGIGMCSGFYDLDIQDGLFSTINRSQEGYIDLVASAATETLVRLPLEDGAPFCLLNLVDVKGAPATTCPRHAAKRVFQTYADLDMDPMVGLEYEFVNYLRPEGPMDPKSLVPITSGNCFASSLRPFENKAYVDDIMSTCGQMGISLETFHTELGPGVYEIALEHAHATKLVDQATIFKMISKQVGIKHGIIPSFMAKPFNGRPGCSGHLHMSVKSRSTGENLFFDPAARATEADPYRMPGMSDTFASFVTGILVGLPSILAFLAPTVNSYKRLVENNWAPVYVDWSYRKRTSALRVIIPEIPANVELLSAEELKRLGQSAHVELRVPGADANPYLSVAASFACGLWGIKHNLSRIPIPALGEAGSSSDSIPTSVAVDYPKDSDGKATLPNVTGRYNPGSPNGTPLSSNLLDAVRDLRAPNSIARQVLGDEFVDYFIQTRLHEWNLYARTVTDWEYQRYLELV</sequence>
<name>A0A9W7ZL04_9FUNG</name>
<evidence type="ECO:0000256" key="4">
    <source>
        <dbReference type="SAM" id="MobiDB-lite"/>
    </source>
</evidence>
<gene>
    <name evidence="6" type="ORF">IWQ60_010488</name>
</gene>
<organism evidence="6 7">
    <name type="scientific">Tieghemiomyces parasiticus</name>
    <dbReference type="NCBI Taxonomy" id="78921"/>
    <lineage>
        <taxon>Eukaryota</taxon>
        <taxon>Fungi</taxon>
        <taxon>Fungi incertae sedis</taxon>
        <taxon>Zoopagomycota</taxon>
        <taxon>Kickxellomycotina</taxon>
        <taxon>Dimargaritomycetes</taxon>
        <taxon>Dimargaritales</taxon>
        <taxon>Dimargaritaceae</taxon>
        <taxon>Tieghemiomyces</taxon>
    </lineage>
</organism>
<feature type="domain" description="GS catalytic" evidence="5">
    <location>
        <begin position="137"/>
        <end position="530"/>
    </location>
</feature>
<dbReference type="Proteomes" id="UP001150569">
    <property type="component" value="Unassembled WGS sequence"/>
</dbReference>
<keyword evidence="1" id="KW-0436">Ligase</keyword>
<evidence type="ECO:0000256" key="3">
    <source>
        <dbReference type="RuleBase" id="RU000384"/>
    </source>
</evidence>
<dbReference type="AlphaFoldDB" id="A0A9W7ZL04"/>